<reference evidence="4" key="1">
    <citation type="journal article" date="2015" name="Nat. Genet.">
        <title>The pineapple genome and the evolution of CAM photosynthesis.</title>
        <authorList>
            <person name="Ming R."/>
            <person name="VanBuren R."/>
            <person name="Wai C.M."/>
            <person name="Tang H."/>
            <person name="Schatz M.C."/>
            <person name="Bowers J.E."/>
            <person name="Lyons E."/>
            <person name="Wang M.L."/>
            <person name="Chen J."/>
            <person name="Biggers E."/>
            <person name="Zhang J."/>
            <person name="Huang L."/>
            <person name="Zhang L."/>
            <person name="Miao W."/>
            <person name="Zhang J."/>
            <person name="Ye Z."/>
            <person name="Miao C."/>
            <person name="Lin Z."/>
            <person name="Wang H."/>
            <person name="Zhou H."/>
            <person name="Yim W.C."/>
            <person name="Priest H.D."/>
            <person name="Zheng C."/>
            <person name="Woodhouse M."/>
            <person name="Edger P.P."/>
            <person name="Guyot R."/>
            <person name="Guo H.B."/>
            <person name="Guo H."/>
            <person name="Zheng G."/>
            <person name="Singh R."/>
            <person name="Sharma A."/>
            <person name="Min X."/>
            <person name="Zheng Y."/>
            <person name="Lee H."/>
            <person name="Gurtowski J."/>
            <person name="Sedlazeck F.J."/>
            <person name="Harkess A."/>
            <person name="McKain M.R."/>
            <person name="Liao Z."/>
            <person name="Fang J."/>
            <person name="Liu J."/>
            <person name="Zhang X."/>
            <person name="Zhang Q."/>
            <person name="Hu W."/>
            <person name="Qin Y."/>
            <person name="Wang K."/>
            <person name="Chen L.Y."/>
            <person name="Shirley N."/>
            <person name="Lin Y.R."/>
            <person name="Liu L.Y."/>
            <person name="Hernandez A.G."/>
            <person name="Wright C.L."/>
            <person name="Bulone V."/>
            <person name="Tuskan G.A."/>
            <person name="Heath K."/>
            <person name="Zee F."/>
            <person name="Moore P.H."/>
            <person name="Sunkar R."/>
            <person name="Leebens-Mack J.H."/>
            <person name="Mockler T."/>
            <person name="Bennetzen J.L."/>
            <person name="Freeling M."/>
            <person name="Sankoff D."/>
            <person name="Paterson A.H."/>
            <person name="Zhu X."/>
            <person name="Yang X."/>
            <person name="Smith J.A."/>
            <person name="Cushman J.C."/>
            <person name="Paull R.E."/>
            <person name="Yu Q."/>
        </authorList>
    </citation>
    <scope>NUCLEOTIDE SEQUENCE [LARGE SCALE GENOMIC DNA]</scope>
    <source>
        <strain evidence="4">cv. F153</strain>
    </source>
</reference>
<evidence type="ECO:0000313" key="5">
    <source>
        <dbReference type="RefSeq" id="XP_020105562.1"/>
    </source>
</evidence>
<keyword evidence="1" id="KW-0479">Metal-binding</keyword>
<accession>A0A6P5GCJ3</accession>
<feature type="compositionally biased region" description="Low complexity" evidence="2">
    <location>
        <begin position="183"/>
        <end position="196"/>
    </location>
</feature>
<organism evidence="4 5">
    <name type="scientific">Ananas comosus</name>
    <name type="common">Pineapple</name>
    <name type="synonym">Ananas ananas</name>
    <dbReference type="NCBI Taxonomy" id="4615"/>
    <lineage>
        <taxon>Eukaryota</taxon>
        <taxon>Viridiplantae</taxon>
        <taxon>Streptophyta</taxon>
        <taxon>Embryophyta</taxon>
        <taxon>Tracheophyta</taxon>
        <taxon>Spermatophyta</taxon>
        <taxon>Magnoliopsida</taxon>
        <taxon>Liliopsida</taxon>
        <taxon>Poales</taxon>
        <taxon>Bromeliaceae</taxon>
        <taxon>Bromelioideae</taxon>
        <taxon>Ananas</taxon>
    </lineage>
</organism>
<dbReference type="OrthoDB" id="786614at2759"/>
<dbReference type="GeneID" id="109722087"/>
<evidence type="ECO:0000313" key="4">
    <source>
        <dbReference type="Proteomes" id="UP000515123"/>
    </source>
</evidence>
<dbReference type="InterPro" id="IPR001878">
    <property type="entry name" value="Znf_CCHC"/>
</dbReference>
<sequence>MEKLFRDLHIEELDRVSLAAHCLEKDAYSWWISHFERKLGSIYPSWEEFRRLLYKQYFKDSTKQSLERELERLKQGNRTVGEYERDFSRIVSLIPFVVRDEYHKARMFARGLRPSIRLLIASHGALTFDESLDRALMVQSEMDEARIEQDASEKSEDRKRAQESFAGGQSSNGRSSKHRKAHSGSSSAPATSQQQSIRPCVICGEAHKVIECPQRHNHCYKCGQRGHLRADCTSGAGIASAAASTPAAPWQDRGNSTYSSVGRPSTSRQVKEVHQTTDGRAFMMTRQEDDLLAAVAAGIMLLLLSS</sequence>
<name>A0A6P5GCJ3_ANACO</name>
<evidence type="ECO:0000256" key="1">
    <source>
        <dbReference type="PROSITE-ProRule" id="PRU00047"/>
    </source>
</evidence>
<dbReference type="Pfam" id="PF00098">
    <property type="entry name" value="zf-CCHC"/>
    <property type="match status" value="1"/>
</dbReference>
<keyword evidence="1" id="KW-0863">Zinc-finger</keyword>
<dbReference type="Pfam" id="PF03732">
    <property type="entry name" value="Retrotrans_gag"/>
    <property type="match status" value="1"/>
</dbReference>
<dbReference type="Proteomes" id="UP000515123">
    <property type="component" value="Linkage group 16"/>
</dbReference>
<evidence type="ECO:0000259" key="3">
    <source>
        <dbReference type="PROSITE" id="PS50158"/>
    </source>
</evidence>
<dbReference type="GO" id="GO:0008270">
    <property type="term" value="F:zinc ion binding"/>
    <property type="evidence" value="ECO:0007669"/>
    <property type="project" value="UniProtKB-KW"/>
</dbReference>
<dbReference type="InterPro" id="IPR005162">
    <property type="entry name" value="Retrotrans_gag_dom"/>
</dbReference>
<dbReference type="InterPro" id="IPR036875">
    <property type="entry name" value="Znf_CCHC_sf"/>
</dbReference>
<protein>
    <submittedName>
        <fullName evidence="5">Uncharacterized protein LOC109722087</fullName>
    </submittedName>
</protein>
<proteinExistence type="predicted"/>
<dbReference type="AlphaFoldDB" id="A0A6P5GCJ3"/>
<keyword evidence="4" id="KW-1185">Reference proteome</keyword>
<dbReference type="RefSeq" id="XP_020105562.1">
    <property type="nucleotide sequence ID" value="XM_020249973.1"/>
</dbReference>
<feature type="domain" description="CCHC-type" evidence="3">
    <location>
        <begin position="219"/>
        <end position="234"/>
    </location>
</feature>
<dbReference type="PROSITE" id="PS50158">
    <property type="entry name" value="ZF_CCHC"/>
    <property type="match status" value="1"/>
</dbReference>
<feature type="compositionally biased region" description="Basic and acidic residues" evidence="2">
    <location>
        <begin position="143"/>
        <end position="162"/>
    </location>
</feature>
<reference evidence="5" key="2">
    <citation type="submission" date="2025-08" db="UniProtKB">
        <authorList>
            <consortium name="RefSeq"/>
        </authorList>
    </citation>
    <scope>IDENTIFICATION</scope>
    <source>
        <tissue evidence="5">Leaf</tissue>
    </source>
</reference>
<dbReference type="SUPFAM" id="SSF57756">
    <property type="entry name" value="Retrovirus zinc finger-like domains"/>
    <property type="match status" value="1"/>
</dbReference>
<dbReference type="PANTHER" id="PTHR34482:SF49">
    <property type="entry name" value="RETROTRANSPOSON GAG DOMAIN-CONTAINING PROTEIN"/>
    <property type="match status" value="1"/>
</dbReference>
<dbReference type="GO" id="GO:0003676">
    <property type="term" value="F:nucleic acid binding"/>
    <property type="evidence" value="ECO:0007669"/>
    <property type="project" value="InterPro"/>
</dbReference>
<evidence type="ECO:0000256" key="2">
    <source>
        <dbReference type="SAM" id="MobiDB-lite"/>
    </source>
</evidence>
<dbReference type="SMART" id="SM00343">
    <property type="entry name" value="ZnF_C2HC"/>
    <property type="match status" value="2"/>
</dbReference>
<dbReference type="Gene3D" id="4.10.60.10">
    <property type="entry name" value="Zinc finger, CCHC-type"/>
    <property type="match status" value="1"/>
</dbReference>
<feature type="region of interest" description="Disordered" evidence="2">
    <location>
        <begin position="143"/>
        <end position="196"/>
    </location>
</feature>
<keyword evidence="1" id="KW-0862">Zinc</keyword>
<dbReference type="PANTHER" id="PTHR34482">
    <property type="entry name" value="DNA DAMAGE-INDUCIBLE PROTEIN 1-LIKE"/>
    <property type="match status" value="1"/>
</dbReference>
<feature type="compositionally biased region" description="Polar residues" evidence="2">
    <location>
        <begin position="253"/>
        <end position="265"/>
    </location>
</feature>
<feature type="region of interest" description="Disordered" evidence="2">
    <location>
        <begin position="244"/>
        <end position="265"/>
    </location>
</feature>
<gene>
    <name evidence="5" type="primary">LOC109722087</name>
</gene>